<evidence type="ECO:0000256" key="4">
    <source>
        <dbReference type="ARBA" id="ARBA00022692"/>
    </source>
</evidence>
<evidence type="ECO:0000256" key="1">
    <source>
        <dbReference type="ARBA" id="ARBA00004141"/>
    </source>
</evidence>
<keyword evidence="4 11" id="KW-0812">Transmembrane</keyword>
<keyword evidence="8 12" id="KW-0472">Membrane</keyword>
<dbReference type="EMBL" id="BMAT01008518">
    <property type="protein sequence ID" value="GFR86968.1"/>
    <property type="molecule type" value="Genomic_DNA"/>
</dbReference>
<gene>
    <name evidence="13" type="ORF">ElyMa_004211800</name>
</gene>
<keyword evidence="3 11" id="KW-0894">Sodium channel</keyword>
<dbReference type="InterPro" id="IPR001873">
    <property type="entry name" value="ENaC"/>
</dbReference>
<keyword evidence="5 12" id="KW-1133">Transmembrane helix</keyword>
<evidence type="ECO:0000256" key="12">
    <source>
        <dbReference type="SAM" id="Phobius"/>
    </source>
</evidence>
<evidence type="ECO:0000256" key="3">
    <source>
        <dbReference type="ARBA" id="ARBA00022461"/>
    </source>
</evidence>
<feature type="transmembrane region" description="Helical" evidence="12">
    <location>
        <begin position="54"/>
        <end position="76"/>
    </location>
</feature>
<evidence type="ECO:0000256" key="7">
    <source>
        <dbReference type="ARBA" id="ARBA00023065"/>
    </source>
</evidence>
<evidence type="ECO:0000256" key="6">
    <source>
        <dbReference type="ARBA" id="ARBA00023053"/>
    </source>
</evidence>
<dbReference type="AlphaFoldDB" id="A0AAV4GN43"/>
<comment type="similarity">
    <text evidence="11">Belongs to the amiloride-sensitive sodium channel (TC 1.A.6) family.</text>
</comment>
<sequence length="109" mass="12140">MSYADFASKFIEKQAMTDGLTFVKKHLEGNLIELEVTFKTLNVMKVVQEPEMSAYTVIGALGGQLGLFLGASALSFVELIEILLLVMITSMKTAIYRVFGRYRRAPTNI</sequence>
<comment type="subcellular location">
    <subcellularLocation>
        <location evidence="1">Membrane</location>
        <topology evidence="1">Multi-pass membrane protein</topology>
    </subcellularLocation>
</comment>
<dbReference type="PRINTS" id="PR01078">
    <property type="entry name" value="AMINACHANNEL"/>
</dbReference>
<accession>A0AAV4GN43</accession>
<evidence type="ECO:0000256" key="8">
    <source>
        <dbReference type="ARBA" id="ARBA00023136"/>
    </source>
</evidence>
<evidence type="ECO:0000256" key="10">
    <source>
        <dbReference type="ARBA" id="ARBA00023303"/>
    </source>
</evidence>
<reference evidence="13 14" key="1">
    <citation type="journal article" date="2021" name="Elife">
        <title>Chloroplast acquisition without the gene transfer in kleptoplastic sea slugs, Plakobranchus ocellatus.</title>
        <authorList>
            <person name="Maeda T."/>
            <person name="Takahashi S."/>
            <person name="Yoshida T."/>
            <person name="Shimamura S."/>
            <person name="Takaki Y."/>
            <person name="Nagai Y."/>
            <person name="Toyoda A."/>
            <person name="Suzuki Y."/>
            <person name="Arimoto A."/>
            <person name="Ishii H."/>
            <person name="Satoh N."/>
            <person name="Nishiyama T."/>
            <person name="Hasebe M."/>
            <person name="Maruyama T."/>
            <person name="Minagawa J."/>
            <person name="Obokata J."/>
            <person name="Shigenobu S."/>
        </authorList>
    </citation>
    <scope>NUCLEOTIDE SEQUENCE [LARGE SCALE GENOMIC DNA]</scope>
</reference>
<dbReference type="Gene3D" id="1.10.287.770">
    <property type="entry name" value="YojJ-like"/>
    <property type="match status" value="1"/>
</dbReference>
<keyword evidence="6" id="KW-0915">Sodium</keyword>
<organism evidence="13 14">
    <name type="scientific">Elysia marginata</name>
    <dbReference type="NCBI Taxonomy" id="1093978"/>
    <lineage>
        <taxon>Eukaryota</taxon>
        <taxon>Metazoa</taxon>
        <taxon>Spiralia</taxon>
        <taxon>Lophotrochozoa</taxon>
        <taxon>Mollusca</taxon>
        <taxon>Gastropoda</taxon>
        <taxon>Heterobranchia</taxon>
        <taxon>Euthyneura</taxon>
        <taxon>Panpulmonata</taxon>
        <taxon>Sacoglossa</taxon>
        <taxon>Placobranchoidea</taxon>
        <taxon>Plakobranchidae</taxon>
        <taxon>Elysia</taxon>
    </lineage>
</organism>
<evidence type="ECO:0000256" key="2">
    <source>
        <dbReference type="ARBA" id="ARBA00022448"/>
    </source>
</evidence>
<keyword evidence="9 11" id="KW-0739">Sodium transport</keyword>
<dbReference type="GO" id="GO:0015280">
    <property type="term" value="F:ligand-gated sodium channel activity"/>
    <property type="evidence" value="ECO:0007669"/>
    <property type="project" value="TreeGrafter"/>
</dbReference>
<dbReference type="Proteomes" id="UP000762676">
    <property type="component" value="Unassembled WGS sequence"/>
</dbReference>
<dbReference type="PANTHER" id="PTHR11690:SF300">
    <property type="entry name" value="PICKPOCKET PROTEIN 19"/>
    <property type="match status" value="1"/>
</dbReference>
<protein>
    <submittedName>
        <fullName evidence="13">Acid-sensing ion channel 5</fullName>
    </submittedName>
</protein>
<dbReference type="GO" id="GO:0005886">
    <property type="term" value="C:plasma membrane"/>
    <property type="evidence" value="ECO:0007669"/>
    <property type="project" value="TreeGrafter"/>
</dbReference>
<evidence type="ECO:0000256" key="11">
    <source>
        <dbReference type="RuleBase" id="RU000679"/>
    </source>
</evidence>
<keyword evidence="10 11" id="KW-0407">Ion channel</keyword>
<dbReference type="Pfam" id="PF00858">
    <property type="entry name" value="ASC"/>
    <property type="match status" value="1"/>
</dbReference>
<comment type="caution">
    <text evidence="13">The sequence shown here is derived from an EMBL/GenBank/DDBJ whole genome shotgun (WGS) entry which is preliminary data.</text>
</comment>
<proteinExistence type="inferred from homology"/>
<keyword evidence="2 11" id="KW-0813">Transport</keyword>
<evidence type="ECO:0000313" key="13">
    <source>
        <dbReference type="EMBL" id="GFR86968.1"/>
    </source>
</evidence>
<evidence type="ECO:0000313" key="14">
    <source>
        <dbReference type="Proteomes" id="UP000762676"/>
    </source>
</evidence>
<evidence type="ECO:0000256" key="5">
    <source>
        <dbReference type="ARBA" id="ARBA00022989"/>
    </source>
</evidence>
<dbReference type="PANTHER" id="PTHR11690">
    <property type="entry name" value="AMILORIDE-SENSITIVE SODIUM CHANNEL-RELATED"/>
    <property type="match status" value="1"/>
</dbReference>
<keyword evidence="14" id="KW-1185">Reference proteome</keyword>
<evidence type="ECO:0000256" key="9">
    <source>
        <dbReference type="ARBA" id="ARBA00023201"/>
    </source>
</evidence>
<keyword evidence="7 11" id="KW-0406">Ion transport</keyword>
<name>A0AAV4GN43_9GAST</name>